<sequence>MEFETFLCFLSLYADEDIDSINVCTHTAYSASHKTTSCSTVNLKRNKPLINIGHGSAAGLRRGPDGAGKTNKSRMKRDDLSRLCIVVDGCRSGILNGSSRQTPGLH</sequence>
<name>A0A4C1TUR3_EUMVA</name>
<organism evidence="2 3">
    <name type="scientific">Eumeta variegata</name>
    <name type="common">Bagworm moth</name>
    <name type="synonym">Eumeta japonica</name>
    <dbReference type="NCBI Taxonomy" id="151549"/>
    <lineage>
        <taxon>Eukaryota</taxon>
        <taxon>Metazoa</taxon>
        <taxon>Ecdysozoa</taxon>
        <taxon>Arthropoda</taxon>
        <taxon>Hexapoda</taxon>
        <taxon>Insecta</taxon>
        <taxon>Pterygota</taxon>
        <taxon>Neoptera</taxon>
        <taxon>Endopterygota</taxon>
        <taxon>Lepidoptera</taxon>
        <taxon>Glossata</taxon>
        <taxon>Ditrysia</taxon>
        <taxon>Tineoidea</taxon>
        <taxon>Psychidae</taxon>
        <taxon>Oiketicinae</taxon>
        <taxon>Eumeta</taxon>
    </lineage>
</organism>
<protein>
    <submittedName>
        <fullName evidence="2">Uncharacterized protein</fullName>
    </submittedName>
</protein>
<evidence type="ECO:0000313" key="3">
    <source>
        <dbReference type="Proteomes" id="UP000299102"/>
    </source>
</evidence>
<keyword evidence="3" id="KW-1185">Reference proteome</keyword>
<proteinExistence type="predicted"/>
<reference evidence="2 3" key="1">
    <citation type="journal article" date="2019" name="Commun. Biol.">
        <title>The bagworm genome reveals a unique fibroin gene that provides high tensile strength.</title>
        <authorList>
            <person name="Kono N."/>
            <person name="Nakamura H."/>
            <person name="Ohtoshi R."/>
            <person name="Tomita M."/>
            <person name="Numata K."/>
            <person name="Arakawa K."/>
        </authorList>
    </citation>
    <scope>NUCLEOTIDE SEQUENCE [LARGE SCALE GENOMIC DNA]</scope>
</reference>
<dbReference type="EMBL" id="BGZK01000090">
    <property type="protein sequence ID" value="GBP17747.1"/>
    <property type="molecule type" value="Genomic_DNA"/>
</dbReference>
<accession>A0A4C1TUR3</accession>
<gene>
    <name evidence="2" type="ORF">EVAR_102605_1</name>
</gene>
<feature type="region of interest" description="Disordered" evidence="1">
    <location>
        <begin position="54"/>
        <end position="75"/>
    </location>
</feature>
<evidence type="ECO:0000313" key="2">
    <source>
        <dbReference type="EMBL" id="GBP17747.1"/>
    </source>
</evidence>
<comment type="caution">
    <text evidence="2">The sequence shown here is derived from an EMBL/GenBank/DDBJ whole genome shotgun (WGS) entry which is preliminary data.</text>
</comment>
<dbReference type="AlphaFoldDB" id="A0A4C1TUR3"/>
<evidence type="ECO:0000256" key="1">
    <source>
        <dbReference type="SAM" id="MobiDB-lite"/>
    </source>
</evidence>
<dbReference type="Proteomes" id="UP000299102">
    <property type="component" value="Unassembled WGS sequence"/>
</dbReference>